<dbReference type="InterPro" id="IPR049453">
    <property type="entry name" value="Memb_transporter_dom"/>
</dbReference>
<protein>
    <recommendedName>
        <fullName evidence="7">Integral membrane bound transporter domain-containing protein</fullName>
    </recommendedName>
</protein>
<organism evidence="8 9">
    <name type="scientific">Nesterenkonia aethiopica</name>
    <dbReference type="NCBI Taxonomy" id="269144"/>
    <lineage>
        <taxon>Bacteria</taxon>
        <taxon>Bacillati</taxon>
        <taxon>Actinomycetota</taxon>
        <taxon>Actinomycetes</taxon>
        <taxon>Micrococcales</taxon>
        <taxon>Micrococcaceae</taxon>
        <taxon>Nesterenkonia</taxon>
    </lineage>
</organism>
<evidence type="ECO:0000313" key="9">
    <source>
        <dbReference type="Proteomes" id="UP001500236"/>
    </source>
</evidence>
<evidence type="ECO:0000256" key="5">
    <source>
        <dbReference type="SAM" id="MobiDB-lite"/>
    </source>
</evidence>
<gene>
    <name evidence="8" type="ORF">GCM10010529_06230</name>
</gene>
<comment type="caution">
    <text evidence="8">The sequence shown here is derived from an EMBL/GenBank/DDBJ whole genome shotgun (WGS) entry which is preliminary data.</text>
</comment>
<feature type="region of interest" description="Disordered" evidence="5">
    <location>
        <begin position="411"/>
        <end position="456"/>
    </location>
</feature>
<evidence type="ECO:0000259" key="7">
    <source>
        <dbReference type="Pfam" id="PF13515"/>
    </source>
</evidence>
<evidence type="ECO:0000256" key="4">
    <source>
        <dbReference type="ARBA" id="ARBA00023136"/>
    </source>
</evidence>
<feature type="transmembrane region" description="Helical" evidence="6">
    <location>
        <begin position="112"/>
        <end position="135"/>
    </location>
</feature>
<evidence type="ECO:0000313" key="8">
    <source>
        <dbReference type="EMBL" id="GAA3054904.1"/>
    </source>
</evidence>
<name>A0ABP6LRC5_9MICC</name>
<keyword evidence="3 6" id="KW-1133">Transmembrane helix</keyword>
<feature type="domain" description="Integral membrane bound transporter" evidence="7">
    <location>
        <begin position="65"/>
        <end position="185"/>
    </location>
</feature>
<feature type="compositionally biased region" description="Basic and acidic residues" evidence="5">
    <location>
        <begin position="411"/>
        <end position="432"/>
    </location>
</feature>
<accession>A0ABP6LRC5</accession>
<dbReference type="Pfam" id="PF13515">
    <property type="entry name" value="FUSC_2"/>
    <property type="match status" value="1"/>
</dbReference>
<evidence type="ECO:0000256" key="1">
    <source>
        <dbReference type="ARBA" id="ARBA00004141"/>
    </source>
</evidence>
<evidence type="ECO:0000256" key="2">
    <source>
        <dbReference type="ARBA" id="ARBA00022692"/>
    </source>
</evidence>
<evidence type="ECO:0000256" key="6">
    <source>
        <dbReference type="SAM" id="Phobius"/>
    </source>
</evidence>
<evidence type="ECO:0000256" key="3">
    <source>
        <dbReference type="ARBA" id="ARBA00022989"/>
    </source>
</evidence>
<dbReference type="RefSeq" id="WP_344684994.1">
    <property type="nucleotide sequence ID" value="NZ_BAAAVT010000003.1"/>
</dbReference>
<keyword evidence="9" id="KW-1185">Reference proteome</keyword>
<reference evidence="9" key="1">
    <citation type="journal article" date="2019" name="Int. J. Syst. Evol. Microbiol.">
        <title>The Global Catalogue of Microorganisms (GCM) 10K type strain sequencing project: providing services to taxonomists for standard genome sequencing and annotation.</title>
        <authorList>
            <consortium name="The Broad Institute Genomics Platform"/>
            <consortium name="The Broad Institute Genome Sequencing Center for Infectious Disease"/>
            <person name="Wu L."/>
            <person name="Ma J."/>
        </authorList>
    </citation>
    <scope>NUCLEOTIDE SEQUENCE [LARGE SCALE GENOMIC DNA]</scope>
    <source>
        <strain evidence="9">JCM 14309</strain>
    </source>
</reference>
<comment type="subcellular location">
    <subcellularLocation>
        <location evidence="1">Membrane</location>
        <topology evidence="1">Multi-pass membrane protein</topology>
    </subcellularLocation>
</comment>
<keyword evidence="2 6" id="KW-0812">Transmembrane</keyword>
<sequence length="456" mass="49324">MSTAADVPDPAGTGRWGMVAHLRQLVGGIRRFVVARARSGGIRAGRSVIPALQMTIAGVGSFALAETLLGHDGPLFAAVAAMIALGFTKEPRLRKVVEVAAGCTLGIFIGDMVLHIFGAGLVTASFVLFISVMLARLLDNSSLLAMQMGLQALLVVLIPAPESGLLGPFSRSADAVLGGTVAMLIALLTPKDPRREPIRELRAVVDDLVLALRETARAIRTSESREAWHALIRCRGIQSRIDDAEAAVSSAQELTRYSPAYRRHRHYVRRMGRLTEKMDLAVRSMRVITRRAVSMVDNASLNDEATTSLSALLDELADAVHMLARAVSEPGPASAERMEAAQHGLAAVATRLHPTRLEIDTLEGESVVLMLRTLIVDVMEAAGLTHEEAEEHLPALGRRDTLTGRIRIVKAERRAERAERKPQPQDPWQHEPFEEDDDGAAPDGSDAPEEGPRPPR</sequence>
<dbReference type="EMBL" id="BAAAVT010000003">
    <property type="protein sequence ID" value="GAA3054904.1"/>
    <property type="molecule type" value="Genomic_DNA"/>
</dbReference>
<keyword evidence="4 6" id="KW-0472">Membrane</keyword>
<dbReference type="Proteomes" id="UP001500236">
    <property type="component" value="Unassembled WGS sequence"/>
</dbReference>
<proteinExistence type="predicted"/>